<evidence type="ECO:0000256" key="1">
    <source>
        <dbReference type="SAM" id="Phobius"/>
    </source>
</evidence>
<sequence>MHACRGVLGPGKAAITSVPTVACVFLLLWWSNSLQSLKLTTHSLMSTMQQMVYETPESAAVQEHVITWENIDSVLGNISNDHRELIITTISGQYEDEDVERRYGMTAWNLNWVGHLRRQNISNFLIVGTDELACEMTREVGIPCYEDELGWMPDAKFYRGRQVGLKWFYLQQIVARGYHPIFLDNDAVVLQDPFQHWDRAFDIQGLYDMNGGLEPAEVSDYHNESGAICPLVTLGDYFTNWPCMSTGVMFVRATRASYAAISAMVFHLSRQPGFWEQAMWQTEVLPFLSADERRRRFVFPPRRALLDAPPPRERRRKLAGLKFRLLPLEKFHNVNTLRARRRLGLPVDSVIVHCGYIHGLDKIIHLRALRLWLLPIDSTLYTRTQKHK</sequence>
<evidence type="ECO:0000259" key="2">
    <source>
        <dbReference type="Pfam" id="PF03407"/>
    </source>
</evidence>
<dbReference type="InterPro" id="IPR052636">
    <property type="entry name" value="UDP-D-xylose:L-fucose_XylT"/>
</dbReference>
<feature type="transmembrane region" description="Helical" evidence="1">
    <location>
        <begin position="12"/>
        <end position="30"/>
    </location>
</feature>
<accession>A0A1Y1ITS2</accession>
<protein>
    <recommendedName>
        <fullName evidence="2">Nucleotide-diphospho-sugar transferase domain-containing protein</fullName>
    </recommendedName>
</protein>
<feature type="domain" description="Nucleotide-diphospho-sugar transferase" evidence="2">
    <location>
        <begin position="120"/>
        <end position="362"/>
    </location>
</feature>
<dbReference type="Proteomes" id="UP000054558">
    <property type="component" value="Unassembled WGS sequence"/>
</dbReference>
<name>A0A1Y1ITS2_KLENI</name>
<reference evidence="3 4" key="1">
    <citation type="journal article" date="2014" name="Nat. Commun.">
        <title>Klebsormidium flaccidum genome reveals primary factors for plant terrestrial adaptation.</title>
        <authorList>
            <person name="Hori K."/>
            <person name="Maruyama F."/>
            <person name="Fujisawa T."/>
            <person name="Togashi T."/>
            <person name="Yamamoto N."/>
            <person name="Seo M."/>
            <person name="Sato S."/>
            <person name="Yamada T."/>
            <person name="Mori H."/>
            <person name="Tajima N."/>
            <person name="Moriyama T."/>
            <person name="Ikeuchi M."/>
            <person name="Watanabe M."/>
            <person name="Wada H."/>
            <person name="Kobayashi K."/>
            <person name="Saito M."/>
            <person name="Masuda T."/>
            <person name="Sasaki-Sekimoto Y."/>
            <person name="Mashiguchi K."/>
            <person name="Awai K."/>
            <person name="Shimojima M."/>
            <person name="Masuda S."/>
            <person name="Iwai M."/>
            <person name="Nobusawa T."/>
            <person name="Narise T."/>
            <person name="Kondo S."/>
            <person name="Saito H."/>
            <person name="Sato R."/>
            <person name="Murakawa M."/>
            <person name="Ihara Y."/>
            <person name="Oshima-Yamada Y."/>
            <person name="Ohtaka K."/>
            <person name="Satoh M."/>
            <person name="Sonobe K."/>
            <person name="Ishii M."/>
            <person name="Ohtani R."/>
            <person name="Kanamori-Sato M."/>
            <person name="Honoki R."/>
            <person name="Miyazaki D."/>
            <person name="Mochizuki H."/>
            <person name="Umetsu J."/>
            <person name="Higashi K."/>
            <person name="Shibata D."/>
            <person name="Kamiya Y."/>
            <person name="Sato N."/>
            <person name="Nakamura Y."/>
            <person name="Tabata S."/>
            <person name="Ida S."/>
            <person name="Kurokawa K."/>
            <person name="Ohta H."/>
        </authorList>
    </citation>
    <scope>NUCLEOTIDE SEQUENCE [LARGE SCALE GENOMIC DNA]</scope>
    <source>
        <strain evidence="3 4">NIES-2285</strain>
    </source>
</reference>
<evidence type="ECO:0000313" key="3">
    <source>
        <dbReference type="EMBL" id="GAQ92216.1"/>
    </source>
</evidence>
<dbReference type="InterPro" id="IPR005069">
    <property type="entry name" value="Nucl-diP-sugar_transferase"/>
</dbReference>
<keyword evidence="1" id="KW-0472">Membrane</keyword>
<dbReference type="EMBL" id="DF237897">
    <property type="protein sequence ID" value="GAQ92216.1"/>
    <property type="molecule type" value="Genomic_DNA"/>
</dbReference>
<dbReference type="Pfam" id="PF03407">
    <property type="entry name" value="Nucleotid_trans"/>
    <property type="match status" value="1"/>
</dbReference>
<dbReference type="PANTHER" id="PTHR47032:SF1">
    <property type="entry name" value="UDP-D-XYLOSE:L-FUCOSE ALPHA-1,3-D-XYLOSYLTRANSFERASE-RELATED"/>
    <property type="match status" value="1"/>
</dbReference>
<proteinExistence type="predicted"/>
<keyword evidence="4" id="KW-1185">Reference proteome</keyword>
<keyword evidence="1" id="KW-0812">Transmembrane</keyword>
<dbReference type="PANTHER" id="PTHR47032">
    <property type="entry name" value="UDP-D-XYLOSE:L-FUCOSE ALPHA-1,3-D-XYLOSYLTRANSFERASE-RELATED"/>
    <property type="match status" value="1"/>
</dbReference>
<gene>
    <name evidence="3" type="ORF">KFL_009480030</name>
</gene>
<keyword evidence="1" id="KW-1133">Transmembrane helix</keyword>
<organism evidence="3 4">
    <name type="scientific">Klebsormidium nitens</name>
    <name type="common">Green alga</name>
    <name type="synonym">Ulothrix nitens</name>
    <dbReference type="NCBI Taxonomy" id="105231"/>
    <lineage>
        <taxon>Eukaryota</taxon>
        <taxon>Viridiplantae</taxon>
        <taxon>Streptophyta</taxon>
        <taxon>Klebsormidiophyceae</taxon>
        <taxon>Klebsormidiales</taxon>
        <taxon>Klebsormidiaceae</taxon>
        <taxon>Klebsormidium</taxon>
    </lineage>
</organism>
<dbReference type="AlphaFoldDB" id="A0A1Y1ITS2"/>
<evidence type="ECO:0000313" key="4">
    <source>
        <dbReference type="Proteomes" id="UP000054558"/>
    </source>
</evidence>